<feature type="region of interest" description="Disordered" evidence="1">
    <location>
        <begin position="195"/>
        <end position="318"/>
    </location>
</feature>
<reference evidence="3" key="2">
    <citation type="submission" date="2015-01" db="EMBL/GenBank/DDBJ databases">
        <title>Evolutionary Origins and Diversification of the Mycorrhizal Mutualists.</title>
        <authorList>
            <consortium name="DOE Joint Genome Institute"/>
            <consortium name="Mycorrhizal Genomics Consortium"/>
            <person name="Kohler A."/>
            <person name="Kuo A."/>
            <person name="Nagy L.G."/>
            <person name="Floudas D."/>
            <person name="Copeland A."/>
            <person name="Barry K.W."/>
            <person name="Cichocki N."/>
            <person name="Veneault-Fourrey C."/>
            <person name="LaButti K."/>
            <person name="Lindquist E.A."/>
            <person name="Lipzen A."/>
            <person name="Lundell T."/>
            <person name="Morin E."/>
            <person name="Murat C."/>
            <person name="Riley R."/>
            <person name="Ohm R."/>
            <person name="Sun H."/>
            <person name="Tunlid A."/>
            <person name="Henrissat B."/>
            <person name="Grigoriev I.V."/>
            <person name="Hibbett D.S."/>
            <person name="Martin F."/>
        </authorList>
    </citation>
    <scope>NUCLEOTIDE SEQUENCE [LARGE SCALE GENOMIC DNA]</scope>
    <source>
        <strain evidence="3">ATCC 200175</strain>
    </source>
</reference>
<evidence type="ECO:0000313" key="2">
    <source>
        <dbReference type="EMBL" id="KIJ09240.1"/>
    </source>
</evidence>
<reference evidence="2 3" key="1">
    <citation type="submission" date="2014-06" db="EMBL/GenBank/DDBJ databases">
        <authorList>
            <consortium name="DOE Joint Genome Institute"/>
            <person name="Kuo A."/>
            <person name="Kohler A."/>
            <person name="Nagy L.G."/>
            <person name="Floudas D."/>
            <person name="Copeland A."/>
            <person name="Barry K.W."/>
            <person name="Cichocki N."/>
            <person name="Veneault-Fourrey C."/>
            <person name="LaButti K."/>
            <person name="Lindquist E.A."/>
            <person name="Lipzen A."/>
            <person name="Lundell T."/>
            <person name="Morin E."/>
            <person name="Murat C."/>
            <person name="Sun H."/>
            <person name="Tunlid A."/>
            <person name="Henrissat B."/>
            <person name="Grigoriev I.V."/>
            <person name="Hibbett D.S."/>
            <person name="Martin F."/>
            <person name="Nordberg H.P."/>
            <person name="Cantor M.N."/>
            <person name="Hua S.X."/>
        </authorList>
    </citation>
    <scope>NUCLEOTIDE SEQUENCE [LARGE SCALE GENOMIC DNA]</scope>
    <source>
        <strain evidence="2 3">ATCC 200175</strain>
    </source>
</reference>
<protein>
    <submittedName>
        <fullName evidence="2">Uncharacterized protein</fullName>
    </submittedName>
</protein>
<dbReference type="HOGENOM" id="CLU_395923_0_0_1"/>
<feature type="compositionally biased region" description="Basic and acidic residues" evidence="1">
    <location>
        <begin position="621"/>
        <end position="642"/>
    </location>
</feature>
<gene>
    <name evidence="2" type="ORF">PAXINDRAFT_157937</name>
</gene>
<feature type="region of interest" description="Disordered" evidence="1">
    <location>
        <begin position="380"/>
        <end position="416"/>
    </location>
</feature>
<feature type="region of interest" description="Disordered" evidence="1">
    <location>
        <begin position="452"/>
        <end position="602"/>
    </location>
</feature>
<dbReference type="Proteomes" id="UP000053647">
    <property type="component" value="Unassembled WGS sequence"/>
</dbReference>
<keyword evidence="3" id="KW-1185">Reference proteome</keyword>
<evidence type="ECO:0000256" key="1">
    <source>
        <dbReference type="SAM" id="MobiDB-lite"/>
    </source>
</evidence>
<dbReference type="OrthoDB" id="10567230at2759"/>
<feature type="compositionally biased region" description="Basic residues" evidence="1">
    <location>
        <begin position="488"/>
        <end position="500"/>
    </location>
</feature>
<dbReference type="AlphaFoldDB" id="A0A0C9T0P2"/>
<accession>A0A0C9T0P2</accession>
<proteinExistence type="predicted"/>
<feature type="compositionally biased region" description="Polar residues" evidence="1">
    <location>
        <begin position="281"/>
        <end position="290"/>
    </location>
</feature>
<feature type="region of interest" description="Disordered" evidence="1">
    <location>
        <begin position="621"/>
        <end position="659"/>
    </location>
</feature>
<organism evidence="2 3">
    <name type="scientific">Paxillus involutus ATCC 200175</name>
    <dbReference type="NCBI Taxonomy" id="664439"/>
    <lineage>
        <taxon>Eukaryota</taxon>
        <taxon>Fungi</taxon>
        <taxon>Dikarya</taxon>
        <taxon>Basidiomycota</taxon>
        <taxon>Agaricomycotina</taxon>
        <taxon>Agaricomycetes</taxon>
        <taxon>Agaricomycetidae</taxon>
        <taxon>Boletales</taxon>
        <taxon>Paxilineae</taxon>
        <taxon>Paxillaceae</taxon>
        <taxon>Paxillus</taxon>
    </lineage>
</organism>
<feature type="compositionally biased region" description="Polar residues" evidence="1">
    <location>
        <begin position="455"/>
        <end position="468"/>
    </location>
</feature>
<sequence>MKVPPQSKLATAAVIQYSEASPLEAASEASMDSYQISDHQILPSHSPGILDKYLGHNDSTLSLASHTLWRPTQLKIATGGEGKEWSSMKSPVPLTAGPDLGRHNPSRLDIVGYNQSSEARSNAPWSFMPVQNTHPCRPYDDTKPKATQTHDINNAVMLAVAAGSLQASLALSHCNNTSLAQSLVLLFDTKGKRKAKQLDQEDGDRGGVEIPPPLRWSNHHGAGSGGHAAQLSSIGRALESPKKAKKRGQIEVPAPEPLNALAPKSKTWGKGATTRSRTKQKSSPQHSNGDATEPGTNYEPPPAPLPMPHQGRPGDRFGLQLEGAAPPTFVGTESIHQYQEMVEHMKAGSSNSTSWKYGLLVHGRRCSQLFTFAASDHSEIQQQQAKASGSGGHSHLHLGHPSTSSHAQPKHQRQCSRSVAVPALQLNQGDGQYLFPDLCFTTPQVFHFGGRGPPSQFTKSSRTPSAATTPPVIIQGTSGLGLDVTSTHRPHPRAHRRQRSHSVPALVPLEQHNDERHPTSPIQASHLRRCRSSSLAQASQHDRHPGLLVTQAHRQDSRSSVVPPYGRGNQHHHSVAPSENQASHRATSKYLCSGSDSPSMQGIRRTSTLLQVPRLEQDHWQDERDDRMTSNVDSRHIEDNGEYHGYSDGPPLRSGSRGRTVDYTYEDDNYYRNHATGDADDLDSDIGTWAELQSAV</sequence>
<name>A0A0C9T0P2_PAXIN</name>
<feature type="compositionally biased region" description="Basic and acidic residues" evidence="1">
    <location>
        <begin position="196"/>
        <end position="207"/>
    </location>
</feature>
<evidence type="ECO:0000313" key="3">
    <source>
        <dbReference type="Proteomes" id="UP000053647"/>
    </source>
</evidence>
<dbReference type="EMBL" id="KN819485">
    <property type="protein sequence ID" value="KIJ09240.1"/>
    <property type="molecule type" value="Genomic_DNA"/>
</dbReference>